<organism evidence="1 2">
    <name type="scientific">Mucilaginibacter paludis DSM 18603</name>
    <dbReference type="NCBI Taxonomy" id="714943"/>
    <lineage>
        <taxon>Bacteria</taxon>
        <taxon>Pseudomonadati</taxon>
        <taxon>Bacteroidota</taxon>
        <taxon>Sphingobacteriia</taxon>
        <taxon>Sphingobacteriales</taxon>
        <taxon>Sphingobacteriaceae</taxon>
        <taxon>Mucilaginibacter</taxon>
    </lineage>
</organism>
<evidence type="ECO:0000313" key="1">
    <source>
        <dbReference type="EMBL" id="EHQ27646.1"/>
    </source>
</evidence>
<dbReference type="AlphaFoldDB" id="H1YIV1"/>
<accession>H1YIV1</accession>
<dbReference type="EMBL" id="CM001403">
    <property type="protein sequence ID" value="EHQ27646.1"/>
    <property type="molecule type" value="Genomic_DNA"/>
</dbReference>
<sequence length="218" mass="24960">MVMLTKTYSAIDLLDKVLEFIEMTPNSNEWNLQSLKSNLPRQIRFRQIEALLNAFFAKNASASLLNKATSIFSNQRKISINFLLSGKFLNDRAIDDYANLLDLIKSFVAKESGNVDQSKQIRVEQLTFIFPKLIDFKRQIRNLLTFNSGWLEASSTTSVFSIFLTNSISNNLIGKYDELDKVLELFINPKSLIFTEEELIAKFNFPTEDLSSVDADFM</sequence>
<protein>
    <submittedName>
        <fullName evidence="1">Uncharacterized protein</fullName>
    </submittedName>
</protein>
<dbReference type="HOGENOM" id="CLU_1265768_0_0_10"/>
<reference evidence="1" key="1">
    <citation type="submission" date="2011-09" db="EMBL/GenBank/DDBJ databases">
        <title>The permanent draft genome of Mucilaginibacter paludis DSM 18603.</title>
        <authorList>
            <consortium name="US DOE Joint Genome Institute (JGI-PGF)"/>
            <person name="Lucas S."/>
            <person name="Han J."/>
            <person name="Lapidus A."/>
            <person name="Bruce D."/>
            <person name="Goodwin L."/>
            <person name="Pitluck S."/>
            <person name="Peters L."/>
            <person name="Kyrpides N."/>
            <person name="Mavromatis K."/>
            <person name="Ivanova N."/>
            <person name="Mikhailova N."/>
            <person name="Held B."/>
            <person name="Detter J.C."/>
            <person name="Tapia R."/>
            <person name="Han C."/>
            <person name="Land M."/>
            <person name="Hauser L."/>
            <person name="Markowitz V."/>
            <person name="Cheng J.-F."/>
            <person name="Hugenholtz P."/>
            <person name="Woyke T."/>
            <person name="Wu D."/>
            <person name="Tindall B."/>
            <person name="Brambilla E."/>
            <person name="Klenk H.-P."/>
            <person name="Eisen J.A."/>
        </authorList>
    </citation>
    <scope>NUCLEOTIDE SEQUENCE [LARGE SCALE GENOMIC DNA]</scope>
    <source>
        <strain evidence="1">DSM 18603</strain>
    </source>
</reference>
<gene>
    <name evidence="1" type="ORF">Mucpa_3548</name>
</gene>
<dbReference type="Proteomes" id="UP000002774">
    <property type="component" value="Chromosome"/>
</dbReference>
<name>H1YIV1_9SPHI</name>
<evidence type="ECO:0000313" key="2">
    <source>
        <dbReference type="Proteomes" id="UP000002774"/>
    </source>
</evidence>
<proteinExistence type="predicted"/>
<keyword evidence="2" id="KW-1185">Reference proteome</keyword>